<keyword evidence="1" id="KW-0732">Signal</keyword>
<evidence type="ECO:0000313" key="2">
    <source>
        <dbReference type="EMBL" id="PPA69349.1"/>
    </source>
</evidence>
<sequence>MKFRYFSILLLIAGLLFSSCNTGVKPKEHLAEIYTAALDSIMEQDEALSHEMAFIAIDMSEFDDVDEESKQEILSYFNEKYQVDVMDATFEQLKEKGFYDPGTLSLDGVLLTIEKVEFKFNNTVFFEGTKYRSGLGAVGVEGTVHYKNNEWKTKEVKQTWMS</sequence>
<comment type="caution">
    <text evidence="2">The sequence shown here is derived from an EMBL/GenBank/DDBJ whole genome shotgun (WGS) entry which is preliminary data.</text>
</comment>
<dbReference type="AlphaFoldDB" id="A0A2S5G8N9"/>
<dbReference type="Proteomes" id="UP000239047">
    <property type="component" value="Unassembled WGS sequence"/>
</dbReference>
<evidence type="ECO:0000256" key="1">
    <source>
        <dbReference type="SAM" id="SignalP"/>
    </source>
</evidence>
<protein>
    <submittedName>
        <fullName evidence="2">Peptide ABC transporter substrate-binding protein</fullName>
    </submittedName>
</protein>
<organism evidence="2 3">
    <name type="scientific">Jeotgalibacillus proteolyticus</name>
    <dbReference type="NCBI Taxonomy" id="2082395"/>
    <lineage>
        <taxon>Bacteria</taxon>
        <taxon>Bacillati</taxon>
        <taxon>Bacillota</taxon>
        <taxon>Bacilli</taxon>
        <taxon>Bacillales</taxon>
        <taxon>Caryophanaceae</taxon>
        <taxon>Jeotgalibacillus</taxon>
    </lineage>
</organism>
<feature type="chain" id="PRO_5039625802" evidence="1">
    <location>
        <begin position="23"/>
        <end position="162"/>
    </location>
</feature>
<evidence type="ECO:0000313" key="3">
    <source>
        <dbReference type="Proteomes" id="UP000239047"/>
    </source>
</evidence>
<feature type="signal peptide" evidence="1">
    <location>
        <begin position="1"/>
        <end position="22"/>
    </location>
</feature>
<name>A0A2S5G8N9_9BACL</name>
<dbReference type="OrthoDB" id="2085435at2"/>
<dbReference type="EMBL" id="PREZ01000006">
    <property type="protein sequence ID" value="PPA69349.1"/>
    <property type="molecule type" value="Genomic_DNA"/>
</dbReference>
<reference evidence="2 3" key="1">
    <citation type="submission" date="2018-02" db="EMBL/GenBank/DDBJ databases">
        <title>Jeotgalibacillus proteolyticum sp. nov. a protease producing bacterium isolated from ocean sediments of Laizhou Bay.</title>
        <authorList>
            <person name="Li Y."/>
        </authorList>
    </citation>
    <scope>NUCLEOTIDE SEQUENCE [LARGE SCALE GENOMIC DNA]</scope>
    <source>
        <strain evidence="2 3">22-7</strain>
    </source>
</reference>
<proteinExistence type="predicted"/>
<dbReference type="PROSITE" id="PS51257">
    <property type="entry name" value="PROKAR_LIPOPROTEIN"/>
    <property type="match status" value="1"/>
</dbReference>
<accession>A0A2S5G8N9</accession>
<gene>
    <name evidence="2" type="ORF">C4B60_16270</name>
</gene>
<keyword evidence="3" id="KW-1185">Reference proteome</keyword>